<keyword evidence="16" id="KW-1185">Reference proteome</keyword>
<keyword evidence="8" id="KW-0509">mRNA transport</keyword>
<dbReference type="InterPro" id="IPR010309">
    <property type="entry name" value="E3_Ub_ligase_DUF908"/>
</dbReference>
<dbReference type="FunFam" id="3.90.1750.10:FF:000003">
    <property type="entry name" value="E3 ubiquitin-protein ligase UPL1"/>
    <property type="match status" value="1"/>
</dbReference>
<evidence type="ECO:0000256" key="6">
    <source>
        <dbReference type="ARBA" id="ARBA00022679"/>
    </source>
</evidence>
<dbReference type="SMART" id="SM00119">
    <property type="entry name" value="HECTc"/>
    <property type="match status" value="1"/>
</dbReference>
<dbReference type="Gene3D" id="3.90.1750.10">
    <property type="entry name" value="Hect, E3 ligase catalytic domains"/>
    <property type="match status" value="1"/>
</dbReference>
<dbReference type="Gene3D" id="3.30.2410.10">
    <property type="entry name" value="Hect, E3 ligase catalytic domain"/>
    <property type="match status" value="1"/>
</dbReference>
<keyword evidence="7 12" id="KW-0833">Ubl conjugation pathway</keyword>
<dbReference type="GO" id="GO:0000209">
    <property type="term" value="P:protein polyubiquitination"/>
    <property type="evidence" value="ECO:0007669"/>
    <property type="project" value="TreeGrafter"/>
</dbReference>
<feature type="region of interest" description="Disordered" evidence="13">
    <location>
        <begin position="1903"/>
        <end position="1926"/>
    </location>
</feature>
<keyword evidence="6" id="KW-0808">Transferase</keyword>
<feature type="compositionally biased region" description="Basic and acidic residues" evidence="13">
    <location>
        <begin position="1973"/>
        <end position="1982"/>
    </location>
</feature>
<feature type="compositionally biased region" description="Acidic residues" evidence="13">
    <location>
        <begin position="1983"/>
        <end position="2000"/>
    </location>
</feature>
<comment type="subcellular location">
    <subcellularLocation>
        <location evidence="2">Nucleus</location>
    </subcellularLocation>
</comment>
<evidence type="ECO:0000256" key="4">
    <source>
        <dbReference type="ARBA" id="ARBA00012485"/>
    </source>
</evidence>
<dbReference type="EMBL" id="HG316458">
    <property type="protein sequence ID" value="CDF89827.1"/>
    <property type="molecule type" value="Genomic_DNA"/>
</dbReference>
<feature type="region of interest" description="Disordered" evidence="13">
    <location>
        <begin position="2050"/>
        <end position="2090"/>
    </location>
</feature>
<dbReference type="InterPro" id="IPR035983">
    <property type="entry name" value="Hect_E3_ubiquitin_ligase"/>
</dbReference>
<keyword evidence="9" id="KW-0539">Nucleus</keyword>
<dbReference type="UniPathway" id="UPA00143"/>
<comment type="similarity">
    <text evidence="10">Belongs to the UPL family. TOM1/PTR1 subfamily.</text>
</comment>
<evidence type="ECO:0000256" key="1">
    <source>
        <dbReference type="ARBA" id="ARBA00000885"/>
    </source>
</evidence>
<dbReference type="InterPro" id="IPR010314">
    <property type="entry name" value="E3_Ub_ligase_DUF913"/>
</dbReference>
<evidence type="ECO:0000256" key="8">
    <source>
        <dbReference type="ARBA" id="ARBA00022816"/>
    </source>
</evidence>
<feature type="active site" description="Glycyl thioester intermediate" evidence="12">
    <location>
        <position position="3246"/>
    </location>
</feature>
<feature type="compositionally biased region" description="Acidic residues" evidence="13">
    <location>
        <begin position="2068"/>
        <end position="2083"/>
    </location>
</feature>
<dbReference type="GO" id="GO:0051028">
    <property type="term" value="P:mRNA transport"/>
    <property type="evidence" value="ECO:0007669"/>
    <property type="project" value="UniProtKB-KW"/>
</dbReference>
<evidence type="ECO:0000256" key="5">
    <source>
        <dbReference type="ARBA" id="ARBA00022448"/>
    </source>
</evidence>
<comment type="catalytic activity">
    <reaction evidence="1">
        <text>S-ubiquitinyl-[E2 ubiquitin-conjugating enzyme]-L-cysteine + [acceptor protein]-L-lysine = [E2 ubiquitin-conjugating enzyme]-L-cysteine + N(6)-ubiquitinyl-[acceptor protein]-L-lysine.</text>
        <dbReference type="EC" id="2.3.2.26"/>
    </reaction>
</comment>
<keyword evidence="5" id="KW-0813">Transport</keyword>
<evidence type="ECO:0000256" key="12">
    <source>
        <dbReference type="PROSITE-ProRule" id="PRU00104"/>
    </source>
</evidence>
<feature type="compositionally biased region" description="Acidic residues" evidence="13">
    <location>
        <begin position="2050"/>
        <end position="2059"/>
    </location>
</feature>
<evidence type="ECO:0000256" key="9">
    <source>
        <dbReference type="ARBA" id="ARBA00023242"/>
    </source>
</evidence>
<dbReference type="GO" id="GO:0005737">
    <property type="term" value="C:cytoplasm"/>
    <property type="evidence" value="ECO:0007669"/>
    <property type="project" value="TreeGrafter"/>
</dbReference>
<dbReference type="GO" id="GO:0006511">
    <property type="term" value="P:ubiquitin-dependent protein catabolic process"/>
    <property type="evidence" value="ECO:0007669"/>
    <property type="project" value="TreeGrafter"/>
</dbReference>
<dbReference type="SUPFAM" id="SSF48371">
    <property type="entry name" value="ARM repeat"/>
    <property type="match status" value="1"/>
</dbReference>
<dbReference type="Pfam" id="PF06025">
    <property type="entry name" value="DUF913"/>
    <property type="match status" value="1"/>
</dbReference>
<proteinExistence type="inferred from homology"/>
<dbReference type="Gene3D" id="3.30.2160.10">
    <property type="entry name" value="Hect, E3 ligase catalytic domain"/>
    <property type="match status" value="1"/>
</dbReference>
<reference evidence="16" key="1">
    <citation type="journal article" date="2013" name="Genome Announc.">
        <title>Genome sequence of the food spoilage yeast Zygosaccharomyces bailii CLIB 213(T).</title>
        <authorList>
            <person name="Galeote V."/>
            <person name="Bigey F."/>
            <person name="Devillers H."/>
            <person name="Neuveglise C."/>
            <person name="Dequin S."/>
        </authorList>
    </citation>
    <scope>NUCLEOTIDE SEQUENCE [LARGE SCALE GENOMIC DNA]</scope>
    <source>
        <strain evidence="16">CLIB 213 / ATCC 58445 / CBS 680 / CCRC 21525 / NBRC 1098 / NCYC 1416 / NRRL Y-2227</strain>
    </source>
</reference>
<dbReference type="Pfam" id="PF00632">
    <property type="entry name" value="HECT"/>
    <property type="match status" value="1"/>
</dbReference>
<evidence type="ECO:0000313" key="15">
    <source>
        <dbReference type="EMBL" id="CDF89827.1"/>
    </source>
</evidence>
<feature type="region of interest" description="Disordered" evidence="13">
    <location>
        <begin position="1967"/>
        <end position="2029"/>
    </location>
</feature>
<feature type="compositionally biased region" description="Acidic residues" evidence="13">
    <location>
        <begin position="1905"/>
        <end position="1921"/>
    </location>
</feature>
<sequence length="3279" mass="376743">MVKLTRYERLQKEQNAQSFKRLMDALTQCTEQEFVEQLKGIREWDRSRDDLFIWIPVLNRIDDMLSNIVKKYSYQTSDAKKHPIKLIEASREDEALCVDLTQFTSRLLCNTENRFIYSSMDVMNSLLNCPNFKVKLGATKVLAIMGERYVISRERFDQDNVLANPQLKRKALRLALSIPSSTMDEEAGDHFSLIELFLDKKKYPSKWSKLKYTYYTSGSSNNRRPFSSSGLNRDVAQSSSMKRLVLSKEDLQSHSLQQLFDKGMEVLPSDDWFDYSIKVTMAKAFSDDSFENIELRKLLIRTKFNAIAVVNTVYVPPQVSSKLFEVDPYAFNTLTEFVSLSETKIPESLRLDSLFALECISLKHVWCSDIVRNLGGNMSHGLLFQILRYISKILRDSSEQVNEEYNVRFFYMISNLADVKALHESLLAAGLIPSLLDIMLVKNTTYRRTLASATHLLEAVINDGDSTSEFIINDGFAVLINSITEEVDFALEHPEYGNPPKYSVVYYSVSFRQLSYIRSLLKLVLKLLKTDSGDRIRNLIDSPILLSLKKILENRPVFGYTLMTYALDIFQRVINSEPTIYSILVEAGLVPYIIDHFFEMMGPCAELLSILPDVISALCLNSEGLKKAKEQNMVRFLYEAVTNPEYAKVLIWKESATDLGASMDELARHYPDLKPQILDCFHDIVKELPRLINFRQPYLYESAHDTQLFYLHKDEEPLEKEEGAGELVFWEVQESTPLVDCFADVIYGMTLDNSTLENLPDKIAIRDLLSIIVMERPPFDYTTSQALLNFTDVLQLFDEQKRDYAFPAMMNVLEERLHRIADFLKSDNEQSYLLRAKKGRDNSDVEHVLSEFSSLTALLYLMTDVYVNITSLSPARIYQIMNYFEASGLGLIESLRLLYQKCALEEMYLTRNMPDKVLTETTPEPLGTASPIQIHATKPVKRTHKDDFTSAKYKNTFEVRFLMNKLQSCTAMLFRCFLRLTHARTMEVESQNIAVEVHIFDEITQQVMKMMHAVRFEDHLPYFLVIFNFNTYIYTFPKTTITGAGILQTTPAYLFYQYGGYKFYSDCIKALFSKMSSFKDIATIEEVDYIKNTDDVLTLSCLLNLMAFYNKSLHLDSMENVGCMMDFHLHPKDDDDYHFTRALMDFVKKSALCLIFELNENGLLFNSQSRVVPYAVFKQVLTMLKNIFTDVTIEEEGVIELSWDLIPPPFKKIEALKACGLSGEDAMSYAKWEDGAEYEKEMKGATDINTLTKKPDVFSDEGWNHYKSLKENGAFDASTIPMKPRYDYHMFSSNRLDTMVDESFEYGLPQKIFDVLPFYPKLVNAIARTLLQIFRNYDEPGEDFASKVLDKVLLTDLDDSATLSSLIHLFGIFLNEKHVYENTGGLIFKFLEYLQQSLSPEYINSAWFSKALYVYEIILAKSEVPIVESIPPEIHLRYRLPPTPPIYRIPPEIKQNIFDCLIRVGEITNFYSALASCRILIFYARDEGYASEIARSGALSKLLRVIGIFQKSEKINFLESSFLLLVRRCFETVDIVSTLIRCELNKSFTTRVIGDHKEKERDLTSLIEEKPHVVMRNPEKFIDNLCETARFQSFSEDGKLQEYNVYRNFQDRPSEKEGADSRKGSTSGIENRTGIIHLLLSQLMAAYKKDWTTEPAQPENEREKHDRPEKVEPTKNLVCAYMMFLLKVLVELVSSYKQCKFEFLTFERRNQYTEYPRPRSTALNFFLYQLLDKSTVHEQNKYEAKRREVISMLARSVIVGFVATVQDDNNKKSDLKTIDPDMNFIRKLTIESIVRALKNTTASSKLLEANVSKLETWFKIISSMVFVQAPYLRLILDSNKLDADQYQICKLMIDMKVPMAVTECLATVDLNYPFAKKLFNNAVDPLNSINSVRNTYADLFKIESNDDEEDVDEESDKEDPPDMFKNSALGMYDVEDIEEDDDEDVSIIGEDDDGIAFVDGEDGDFEVVFSDDNEPHSDHDENSELEGSGDEDMDYDSDEHDLDHMHSGTDGAMEEEEGMNSGDSYYSGDADSDIEVIDVEADDGLEIELGDYDVDESDWESGLSELSASEEDLEDGEDGDNDDDGHVGGIRRRWTTADGFDIMEDTSDEDEAAGVFQGLEHVFHVDAQPLIRVQDARRHNRHHNHHFRRNHGHSLLGAPSLTLLNGGRRHQSNLINPLGPSGLEEVENGISDQLINVGSGVRHRPEHTHFSSVLFSGEFFDERSPDGILLKPTVSRWKDIFDMFYDTKSYASYIIPTVITRIYGPSLRLYHEAEKRRKDEYNDRMEKLRKQETERAEQASRSTSEITEGNTPARSDEEHEHHDPVYVNIDGAEVDIGGTDIDPEFLNALPEDMRAEVFAQHVRERRAEAMRNDVHSREIDTDFLDAIPESLREEILEQETAETRFSNIIHSMRERTHDEDQDEDMISDDEEINDADRTGGSHQRSETDKKKSSRTYFSPLVDRSGIAAIMKSIFVSQPYVQREIYHELFYRLCSSKQSRNEIINMLLMILTEGLTDQNSLERVYNLLTSRASGCTKIQGSNSGGRQLPPDCSPLIVANQAIEILQNLLDSDNRLKYFFITEHENLMVNKTPTKSKQDIFNKSLKWPIKYLFGLLDRKIITDESVLMDLLTRILQVCTRPINVLSKNSATNNSSKKKFQVPYFDRKDFERVVSIINMDSCNTRVFQQTLSIMHNLSMLKEAVQTFTQELVSLALETVKNLVVDLNSLTGKGSLVPNTTEINSELVQKFTMPSSDQAKLLKVLTAVDYLYTHKKNLSDEDVKKLMTIYKEMQLGQIWSSLSDCLFEFESRKVLNTSATVLLPLIESLMVVFKHIKNSQNGGKNPSLKYEEEKKLDFSDAATENFFFKFTEAHKKLLNQMIRSNPKLMSGPFSLLVKNPKVLDFDNKRYYFNAKLRSDAQERPKLGISVRRDQVFLDSYRALFFKSNEDIKKSKLEITFKGESGVDAGGLTREWYQVLSRQMFNPDYALFLPVESDRTTFRPNRTSGINPEHLSFFKFIGMVIGKAICDQCFLDCHFSREVYKNILGRPVSLKDMESLDLDYYKSLIWILENDITDVIEETFSLETDDYGEHKVVELIPNGSQIQVTEENKQEYVKKIVEYKLHLSVKEQMDNFLQGFYALIPIELISIFDEQELELLISGLPDLDVDDWRNNTTYVNYTPNCKQVNYFWRAVRSFDAEERAKLLQFVTGTSKVPLNGFKELTGVSGICKFSIHRDYGPTDRLPSSHTCFNQLNLPSYNSYETLRGSLLLAINEGHEGFGIA</sequence>
<protein>
    <recommendedName>
        <fullName evidence="4">HECT-type E3 ubiquitin transferase</fullName>
        <ecNumber evidence="4">2.3.2.26</ecNumber>
    </recommendedName>
    <alternativeName>
        <fullName evidence="11">HECT-type E3 ubiquitin transferase TOM1</fullName>
    </alternativeName>
</protein>
<feature type="compositionally biased region" description="Basic and acidic residues" evidence="13">
    <location>
        <begin position="2434"/>
        <end position="2450"/>
    </location>
</feature>
<feature type="compositionally biased region" description="Polar residues" evidence="13">
    <location>
        <begin position="2299"/>
        <end position="2313"/>
    </location>
</feature>
<accession>A0A8J2T7M9</accession>
<dbReference type="GO" id="GO:0005634">
    <property type="term" value="C:nucleus"/>
    <property type="evidence" value="ECO:0007669"/>
    <property type="project" value="UniProtKB-SubCell"/>
</dbReference>
<dbReference type="InterPro" id="IPR000569">
    <property type="entry name" value="HECT_dom"/>
</dbReference>
<evidence type="ECO:0000259" key="14">
    <source>
        <dbReference type="PROSITE" id="PS50237"/>
    </source>
</evidence>
<gene>
    <name evidence="15" type="ORF">BN860_02652g</name>
</gene>
<name>A0A8J2T7M9_ZYGB2</name>
<dbReference type="Pfam" id="PF06012">
    <property type="entry name" value="DUF908"/>
    <property type="match status" value="1"/>
</dbReference>
<comment type="pathway">
    <text evidence="3">Protein modification; protein ubiquitination.</text>
</comment>
<dbReference type="FunFam" id="3.30.2160.10:FF:000001">
    <property type="entry name" value="E3 ubiquitin-protein ligase NEDD4-like"/>
    <property type="match status" value="1"/>
</dbReference>
<dbReference type="InterPro" id="IPR050409">
    <property type="entry name" value="E3_ubiq-protein_ligase"/>
</dbReference>
<dbReference type="GO" id="GO:0061630">
    <property type="term" value="F:ubiquitin protein ligase activity"/>
    <property type="evidence" value="ECO:0007669"/>
    <property type="project" value="UniProtKB-EC"/>
</dbReference>
<dbReference type="InterPro" id="IPR025527">
    <property type="entry name" value="HUWE1/Rev1_UBM"/>
</dbReference>
<dbReference type="PANTHER" id="PTHR11254:SF67">
    <property type="entry name" value="E3 UBIQUITIN-PROTEIN LIGASE HUWE1"/>
    <property type="match status" value="1"/>
</dbReference>
<dbReference type="OrthoDB" id="8068875at2759"/>
<feature type="region of interest" description="Disordered" evidence="13">
    <location>
        <begin position="2431"/>
        <end position="2454"/>
    </location>
</feature>
<dbReference type="PANTHER" id="PTHR11254">
    <property type="entry name" value="HECT DOMAIN UBIQUITIN-PROTEIN LIGASE"/>
    <property type="match status" value="1"/>
</dbReference>
<evidence type="ECO:0000256" key="7">
    <source>
        <dbReference type="ARBA" id="ARBA00022786"/>
    </source>
</evidence>
<dbReference type="PROSITE" id="PS50237">
    <property type="entry name" value="HECT"/>
    <property type="match status" value="1"/>
</dbReference>
<dbReference type="EC" id="2.3.2.26" evidence="4"/>
<feature type="region of interest" description="Disordered" evidence="13">
    <location>
        <begin position="2288"/>
        <end position="2322"/>
    </location>
</feature>
<feature type="compositionally biased region" description="Basic and acidic residues" evidence="13">
    <location>
        <begin position="2288"/>
        <end position="2298"/>
    </location>
</feature>
<dbReference type="Proteomes" id="UP000019375">
    <property type="component" value="Unassembled WGS sequence"/>
</dbReference>
<evidence type="ECO:0000256" key="13">
    <source>
        <dbReference type="SAM" id="MobiDB-lite"/>
    </source>
</evidence>
<evidence type="ECO:0000256" key="2">
    <source>
        <dbReference type="ARBA" id="ARBA00004123"/>
    </source>
</evidence>
<evidence type="ECO:0000256" key="10">
    <source>
        <dbReference type="ARBA" id="ARBA00034494"/>
    </source>
</evidence>
<dbReference type="InterPro" id="IPR016024">
    <property type="entry name" value="ARM-type_fold"/>
</dbReference>
<dbReference type="Pfam" id="PF14377">
    <property type="entry name" value="UBM"/>
    <property type="match status" value="2"/>
</dbReference>
<dbReference type="CDD" id="cd00078">
    <property type="entry name" value="HECTc"/>
    <property type="match status" value="1"/>
</dbReference>
<organism evidence="15 16">
    <name type="scientific">Zygosaccharomyces bailii (strain CLIB 213 / ATCC 58445 / CBS 680 / BCRC 21525 / NBRC 1098 / NCYC 1416 / NRRL Y-2227)</name>
    <dbReference type="NCBI Taxonomy" id="1333698"/>
    <lineage>
        <taxon>Eukaryota</taxon>
        <taxon>Fungi</taxon>
        <taxon>Dikarya</taxon>
        <taxon>Ascomycota</taxon>
        <taxon>Saccharomycotina</taxon>
        <taxon>Saccharomycetes</taxon>
        <taxon>Saccharomycetales</taxon>
        <taxon>Saccharomycetaceae</taxon>
        <taxon>Zygosaccharomyces</taxon>
    </lineage>
</organism>
<dbReference type="SUPFAM" id="SSF56204">
    <property type="entry name" value="Hect, E3 ligase catalytic domain"/>
    <property type="match status" value="1"/>
</dbReference>
<feature type="domain" description="HECT" evidence="14">
    <location>
        <begin position="2943"/>
        <end position="3279"/>
    </location>
</feature>
<evidence type="ECO:0000313" key="16">
    <source>
        <dbReference type="Proteomes" id="UP000019375"/>
    </source>
</evidence>
<evidence type="ECO:0000256" key="11">
    <source>
        <dbReference type="ARBA" id="ARBA00076267"/>
    </source>
</evidence>
<dbReference type="FunFam" id="3.30.2410.10:FF:000004">
    <property type="entry name" value="E3 ubiquitin-protein ligase HUWE1, variant"/>
    <property type="match status" value="1"/>
</dbReference>
<evidence type="ECO:0000256" key="3">
    <source>
        <dbReference type="ARBA" id="ARBA00004906"/>
    </source>
</evidence>